<dbReference type="RefSeq" id="WP_182952653.1">
    <property type="nucleotide sequence ID" value="NZ_WNXC01000001.1"/>
</dbReference>
<evidence type="ECO:0000313" key="3">
    <source>
        <dbReference type="Proteomes" id="UP000636110"/>
    </source>
</evidence>
<dbReference type="InterPro" id="IPR050534">
    <property type="entry name" value="Coronavir_polyprotein_1ab"/>
</dbReference>
<proteinExistence type="predicted"/>
<protein>
    <submittedName>
        <fullName evidence="2">AAA family ATPase</fullName>
    </submittedName>
</protein>
<reference evidence="2 3" key="1">
    <citation type="submission" date="2019-11" db="EMBL/GenBank/DDBJ databases">
        <title>Description of Pedobacter sp. LMG 31462T.</title>
        <authorList>
            <person name="Carlier A."/>
            <person name="Qi S."/>
            <person name="Vandamme P."/>
        </authorList>
    </citation>
    <scope>NUCLEOTIDE SEQUENCE [LARGE SCALE GENOMIC DNA]</scope>
    <source>
        <strain evidence="2 3">LMG 31462</strain>
    </source>
</reference>
<dbReference type="PANTHER" id="PTHR43788">
    <property type="entry name" value="DNA2/NAM7 HELICASE FAMILY MEMBER"/>
    <property type="match status" value="1"/>
</dbReference>
<sequence length="1217" mass="137749">MNKHLSIRVAWHDSAWNGKICRHPTQNTFCIHLPRILKEKNDELEENNAGIEWSSLPDGFLPPCQAEGGAFMNTGTYSRTFNHPYNRPGKDIPHSNLKPTTIQVPAFSSFAVPFWWMLKGNQQSLKSWYPDLPRDDQAPFPSSWVYGPVLQNKLLDRFFEPIKVQDSLAIYYVKGANPIDENSNRLIGGVGNIIKKSAVLRYDSKVSDTYPMWDRLISHGIRPDQPTSEGILLPYQVYLNLPDDFILKTKDAKKTKYELIDEIKLTLQDIGSRQEMIEEFAYGAEWVNDSTLLSVLTKLRIIIERIIEHGIAKGFWREHLIWIDRQIGKVKENMGPFPSFANALLAFGFQHANLLEEDLRNDYGMGAKDNCWNGWEDAIYGRINLSTKSYGKDLPYMRDIWLNESKERIELLQLLSRFEFSEKQISNWFNSINRSKIDNTISNKSILLNPYLIAEEDPGDQDHYPIAIETIDNGVFEDIVIQGSYAPIAPQVTSSALDPRRLRALICVILKDASINGDTLLSVNEINERLASLNLQRSTIVPENYINSNLEFIKDKLDWLQTEDKQTLQLKKYAEIENYFRKTFIARAKRKLDPLTEDWDLLLRNTLAHHGKKIDEYNERHVEALKDQVKALHHVTGSKLSVLLGPAGTGKTTVMGALFGSSQLRREGILLLAPTGKASVKLGNMAGTQASTIAQFLTKQKRFDWGLLKPKFTGPTAYQAEQNVIIDECSMLTEDDLYALLKALDLAHVKRIILVGDPYQLPPIGAGRPFADLCNYLKLLEPGNRDIGAQTALARLTAVVRTVQGANSDSLILASWFSGIKPSKGADAIFSKLGNNKLMNDLETQCWSSSAELKEKLIAATQRLISKEGGPEVQNFNQFIGISDRGINTSKIEAFQILTPVKDPYWGTFNLNRMVQAQFNAHKKDSVTIGEYRMMEYDKVIQTRNEKKEAYPGNQELPISNGQLGLIANIAKGYANVSFSGIQSGITFGYKSQRNTEGEEANIELAYAITIHKSQGSDFDYVFLVIPKTGRIISRELIYTALTRAKTKLVLFIEGDNPHWIINLSKPQYSETAKRNTNIFSYAVRNAHAHVPYVEGLIHKTKQENLLVRSKSEVIIANELEYRSLPFQYERQYTGKNGEKKIPDFSFTDAAGDLIILEHLGMLSVPGYRADWEKKKQFYLDNGFIEGENLFITTESELGGIDSKAIEHVIDQIEELL</sequence>
<dbReference type="Gene3D" id="2.30.30.940">
    <property type="match status" value="1"/>
</dbReference>
<dbReference type="InterPro" id="IPR027785">
    <property type="entry name" value="UvrD-like_helicase_C"/>
</dbReference>
<evidence type="ECO:0000313" key="2">
    <source>
        <dbReference type="EMBL" id="MBB2147373.1"/>
    </source>
</evidence>
<keyword evidence="3" id="KW-1185">Reference proteome</keyword>
<name>A0ABR6ESH6_9SPHI</name>
<dbReference type="EMBL" id="WNXC01000001">
    <property type="protein sequence ID" value="MBB2147373.1"/>
    <property type="molecule type" value="Genomic_DNA"/>
</dbReference>
<dbReference type="SUPFAM" id="SSF52540">
    <property type="entry name" value="P-loop containing nucleoside triphosphate hydrolases"/>
    <property type="match status" value="2"/>
</dbReference>
<gene>
    <name evidence="2" type="ORF">GM920_00475</name>
</gene>
<dbReference type="CDD" id="cd17933">
    <property type="entry name" value="DEXSc_RecD-like"/>
    <property type="match status" value="1"/>
</dbReference>
<dbReference type="InterPro" id="IPR027417">
    <property type="entry name" value="P-loop_NTPase"/>
</dbReference>
<dbReference type="Pfam" id="PF13604">
    <property type="entry name" value="AAA_30"/>
    <property type="match status" value="1"/>
</dbReference>
<dbReference type="Proteomes" id="UP000636110">
    <property type="component" value="Unassembled WGS sequence"/>
</dbReference>
<dbReference type="Pfam" id="PF13538">
    <property type="entry name" value="UvrD_C_2"/>
    <property type="match status" value="1"/>
</dbReference>
<organism evidence="2 3">
    <name type="scientific">Pedobacter gandavensis</name>
    <dbReference type="NCBI Taxonomy" id="2679963"/>
    <lineage>
        <taxon>Bacteria</taxon>
        <taxon>Pseudomonadati</taxon>
        <taxon>Bacteroidota</taxon>
        <taxon>Sphingobacteriia</taxon>
        <taxon>Sphingobacteriales</taxon>
        <taxon>Sphingobacteriaceae</taxon>
        <taxon>Pedobacter</taxon>
    </lineage>
</organism>
<comment type="caution">
    <text evidence="2">The sequence shown here is derived from an EMBL/GenBank/DDBJ whole genome shotgun (WGS) entry which is preliminary data.</text>
</comment>
<accession>A0ABR6ESH6</accession>
<dbReference type="CDD" id="cd18809">
    <property type="entry name" value="SF1_C_RecD"/>
    <property type="match status" value="1"/>
</dbReference>
<dbReference type="Gene3D" id="3.40.50.300">
    <property type="entry name" value="P-loop containing nucleotide triphosphate hydrolases"/>
    <property type="match status" value="2"/>
</dbReference>
<feature type="domain" description="UvrD-like helicase C-terminal" evidence="1">
    <location>
        <begin position="1005"/>
        <end position="1051"/>
    </location>
</feature>
<evidence type="ECO:0000259" key="1">
    <source>
        <dbReference type="Pfam" id="PF13538"/>
    </source>
</evidence>